<dbReference type="EMBL" id="JACDUS010000002">
    <property type="protein sequence ID" value="MBA2880598.1"/>
    <property type="molecule type" value="Genomic_DNA"/>
</dbReference>
<organism evidence="1 2">
    <name type="scientific">Desulfosalsimonas propionicica</name>
    <dbReference type="NCBI Taxonomy" id="332175"/>
    <lineage>
        <taxon>Bacteria</taxon>
        <taxon>Pseudomonadati</taxon>
        <taxon>Thermodesulfobacteriota</taxon>
        <taxon>Desulfobacteria</taxon>
        <taxon>Desulfobacterales</taxon>
        <taxon>Desulfosalsimonadaceae</taxon>
        <taxon>Desulfosalsimonas</taxon>
    </lineage>
</organism>
<dbReference type="Proteomes" id="UP000525298">
    <property type="component" value="Unassembled WGS sequence"/>
</dbReference>
<dbReference type="AlphaFoldDB" id="A0A7W0C7K0"/>
<accession>A0A7W0C7K0</accession>
<gene>
    <name evidence="1" type="ORF">HNR65_000916</name>
</gene>
<proteinExistence type="predicted"/>
<reference evidence="1 2" key="1">
    <citation type="submission" date="2020-07" db="EMBL/GenBank/DDBJ databases">
        <title>Genomic Encyclopedia of Type Strains, Phase IV (KMG-IV): sequencing the most valuable type-strain genomes for metagenomic binning, comparative biology and taxonomic classification.</title>
        <authorList>
            <person name="Goeker M."/>
        </authorList>
    </citation>
    <scope>NUCLEOTIDE SEQUENCE [LARGE SCALE GENOMIC DNA]</scope>
    <source>
        <strain evidence="1 2">DSM 17721</strain>
    </source>
</reference>
<protein>
    <submittedName>
        <fullName evidence="1">Fe-S cluster assembly iron-binding protein IscA</fullName>
    </submittedName>
</protein>
<keyword evidence="2" id="KW-1185">Reference proteome</keyword>
<sequence length="32" mass="3622">MLEVTDAAYEKISEFFKDKDPKPIRVLLNPGG</sequence>
<name>A0A7W0C7K0_9BACT</name>
<evidence type="ECO:0000313" key="2">
    <source>
        <dbReference type="Proteomes" id="UP000525298"/>
    </source>
</evidence>
<evidence type="ECO:0000313" key="1">
    <source>
        <dbReference type="EMBL" id="MBA2880598.1"/>
    </source>
</evidence>
<comment type="caution">
    <text evidence="1">The sequence shown here is derived from an EMBL/GenBank/DDBJ whole genome shotgun (WGS) entry which is preliminary data.</text>
</comment>